<gene>
    <name evidence="1" type="ORF">N7517_010422</name>
</gene>
<organism evidence="1 2">
    <name type="scientific">Penicillium concentricum</name>
    <dbReference type="NCBI Taxonomy" id="293559"/>
    <lineage>
        <taxon>Eukaryota</taxon>
        <taxon>Fungi</taxon>
        <taxon>Dikarya</taxon>
        <taxon>Ascomycota</taxon>
        <taxon>Pezizomycotina</taxon>
        <taxon>Eurotiomycetes</taxon>
        <taxon>Eurotiomycetidae</taxon>
        <taxon>Eurotiales</taxon>
        <taxon>Aspergillaceae</taxon>
        <taxon>Penicillium</taxon>
    </lineage>
</organism>
<sequence length="170" mass="19851">MNNTDENDAQLQKWDEERDALQKRYWYQQRKLYTCQCNIASGPIKLAYESLRENPKWWMQKELVKDCAGRGGCCGRGCGCCEKREPTPGRRMGAGHCTSEFACYVSSQGFEFTTEEEDNIRDALRVTLDNLDSRDYLLTLSHAYLLRDNKVEHVDLAPKRSTWREIIRKQ</sequence>
<accession>A0A9W9RE31</accession>
<dbReference type="AlphaFoldDB" id="A0A9W9RE31"/>
<proteinExistence type="predicted"/>
<dbReference type="OrthoDB" id="4360670at2759"/>
<reference evidence="1" key="2">
    <citation type="journal article" date="2023" name="IMA Fungus">
        <title>Comparative genomic study of the Penicillium genus elucidates a diverse pangenome and 15 lateral gene transfer events.</title>
        <authorList>
            <person name="Petersen C."/>
            <person name="Sorensen T."/>
            <person name="Nielsen M.R."/>
            <person name="Sondergaard T.E."/>
            <person name="Sorensen J.L."/>
            <person name="Fitzpatrick D.A."/>
            <person name="Frisvad J.C."/>
            <person name="Nielsen K.L."/>
        </authorList>
    </citation>
    <scope>NUCLEOTIDE SEQUENCE</scope>
    <source>
        <strain evidence="1">IBT 3081</strain>
    </source>
</reference>
<dbReference type="EMBL" id="JAPZBT010000006">
    <property type="protein sequence ID" value="KAJ5355813.1"/>
    <property type="molecule type" value="Genomic_DNA"/>
</dbReference>
<keyword evidence="2" id="KW-1185">Reference proteome</keyword>
<comment type="caution">
    <text evidence="1">The sequence shown here is derived from an EMBL/GenBank/DDBJ whole genome shotgun (WGS) entry which is preliminary data.</text>
</comment>
<dbReference type="RefSeq" id="XP_056573960.1">
    <property type="nucleotide sequence ID" value="XM_056728145.1"/>
</dbReference>
<evidence type="ECO:0000313" key="2">
    <source>
        <dbReference type="Proteomes" id="UP001147752"/>
    </source>
</evidence>
<evidence type="ECO:0000313" key="1">
    <source>
        <dbReference type="EMBL" id="KAJ5355813.1"/>
    </source>
</evidence>
<dbReference type="GeneID" id="81467328"/>
<dbReference type="Proteomes" id="UP001147752">
    <property type="component" value="Unassembled WGS sequence"/>
</dbReference>
<protein>
    <submittedName>
        <fullName evidence="1">Uncharacterized protein</fullName>
    </submittedName>
</protein>
<name>A0A9W9RE31_9EURO</name>
<reference evidence="1" key="1">
    <citation type="submission" date="2022-12" db="EMBL/GenBank/DDBJ databases">
        <authorList>
            <person name="Petersen C."/>
        </authorList>
    </citation>
    <scope>NUCLEOTIDE SEQUENCE</scope>
    <source>
        <strain evidence="1">IBT 3081</strain>
    </source>
</reference>